<evidence type="ECO:0000313" key="2">
    <source>
        <dbReference type="WBParaSite" id="SMUV_0000612701-mRNA-1"/>
    </source>
</evidence>
<dbReference type="Proteomes" id="UP000046393">
    <property type="component" value="Unplaced"/>
</dbReference>
<organism evidence="1 2">
    <name type="scientific">Syphacia muris</name>
    <dbReference type="NCBI Taxonomy" id="451379"/>
    <lineage>
        <taxon>Eukaryota</taxon>
        <taxon>Metazoa</taxon>
        <taxon>Ecdysozoa</taxon>
        <taxon>Nematoda</taxon>
        <taxon>Chromadorea</taxon>
        <taxon>Rhabditida</taxon>
        <taxon>Spirurina</taxon>
        <taxon>Oxyuridomorpha</taxon>
        <taxon>Oxyuroidea</taxon>
        <taxon>Oxyuridae</taxon>
        <taxon>Syphacia</taxon>
    </lineage>
</organism>
<evidence type="ECO:0000313" key="1">
    <source>
        <dbReference type="Proteomes" id="UP000046393"/>
    </source>
</evidence>
<name>A0A0N5ANE3_9BILA</name>
<accession>A0A0N5ANE3</accession>
<sequence length="86" mass="9739">MGYWLTELLIDKVQRLLRRAMLKIIGSIYITSSEPIAAPKIFVAVTYADLHCIMLVIHVSIWHCDLSSKKGYFPGGDAGFDLNKQR</sequence>
<dbReference type="WBParaSite" id="SMUV_0000612701-mRNA-1">
    <property type="protein sequence ID" value="SMUV_0000612701-mRNA-1"/>
    <property type="gene ID" value="SMUV_0000612701"/>
</dbReference>
<proteinExistence type="predicted"/>
<keyword evidence="1" id="KW-1185">Reference proteome</keyword>
<dbReference type="AlphaFoldDB" id="A0A0N5ANE3"/>
<reference evidence="2" key="1">
    <citation type="submission" date="2017-02" db="UniProtKB">
        <authorList>
            <consortium name="WormBaseParasite"/>
        </authorList>
    </citation>
    <scope>IDENTIFICATION</scope>
</reference>
<protein>
    <submittedName>
        <fullName evidence="2">Uncharacterized protein</fullName>
    </submittedName>
</protein>